<accession>A0ABM9NJU9</accession>
<feature type="compositionally biased region" description="Basic and acidic residues" evidence="1">
    <location>
        <begin position="32"/>
        <end position="43"/>
    </location>
</feature>
<gene>
    <name evidence="2" type="ORF">MECH1_V1_2135</name>
</gene>
<dbReference type="Proteomes" id="UP001497493">
    <property type="component" value="Chromosome"/>
</dbReference>
<evidence type="ECO:0000313" key="3">
    <source>
        <dbReference type="Proteomes" id="UP001497493"/>
    </source>
</evidence>
<feature type="region of interest" description="Disordered" evidence="1">
    <location>
        <begin position="1"/>
        <end position="59"/>
    </location>
</feature>
<organism evidence="2 3">
    <name type="scientific">Candidatus Methylocalor cossyra</name>
    <dbReference type="NCBI Taxonomy" id="3108543"/>
    <lineage>
        <taxon>Bacteria</taxon>
        <taxon>Pseudomonadati</taxon>
        <taxon>Pseudomonadota</taxon>
        <taxon>Gammaproteobacteria</taxon>
        <taxon>Methylococcales</taxon>
        <taxon>Methylococcaceae</taxon>
        <taxon>Candidatus Methylocalor</taxon>
    </lineage>
</organism>
<protein>
    <submittedName>
        <fullName evidence="2">Uncharacterized protein</fullName>
    </submittedName>
</protein>
<sequence>MTWTLRSVDPRRLGSREENPGAPATPGLPGFERPRVFAHDPDGGRYPFFGPKARRSSHR</sequence>
<keyword evidence="3" id="KW-1185">Reference proteome</keyword>
<evidence type="ECO:0000256" key="1">
    <source>
        <dbReference type="SAM" id="MobiDB-lite"/>
    </source>
</evidence>
<proteinExistence type="predicted"/>
<evidence type="ECO:0000313" key="2">
    <source>
        <dbReference type="EMBL" id="CAL1240911.1"/>
    </source>
</evidence>
<name>A0ABM9NJU9_9GAMM</name>
<reference evidence="2 3" key="1">
    <citation type="submission" date="2024-04" db="EMBL/GenBank/DDBJ databases">
        <authorList>
            <person name="Cremers G."/>
        </authorList>
    </citation>
    <scope>NUCLEOTIDE SEQUENCE [LARGE SCALE GENOMIC DNA]</scope>
    <source>
        <strain evidence="2">MeCH1-AG</strain>
    </source>
</reference>
<dbReference type="EMBL" id="OZ026884">
    <property type="protein sequence ID" value="CAL1240911.1"/>
    <property type="molecule type" value="Genomic_DNA"/>
</dbReference>
<feature type="compositionally biased region" description="Basic and acidic residues" evidence="1">
    <location>
        <begin position="8"/>
        <end position="19"/>
    </location>
</feature>